<name>M6CWV8_9LEPT</name>
<dbReference type="OrthoDB" id="343171at2"/>
<evidence type="ECO:0000259" key="1">
    <source>
        <dbReference type="PROSITE" id="PS51977"/>
    </source>
</evidence>
<dbReference type="PROSITE" id="PS51977">
    <property type="entry name" value="WGR"/>
    <property type="match status" value="1"/>
</dbReference>
<dbReference type="InterPro" id="IPR036930">
    <property type="entry name" value="WGR_dom_sf"/>
</dbReference>
<dbReference type="InterPro" id="IPR049809">
    <property type="entry name" value="YehF/YfeS-like_WGR"/>
</dbReference>
<dbReference type="RefSeq" id="WP_020772691.1">
    <property type="nucleotide sequence ID" value="NZ_ANIK01000026.1"/>
</dbReference>
<comment type="caution">
    <text evidence="2">The sequence shown here is derived from an EMBL/GenBank/DDBJ whole genome shotgun (WGS) entry which is preliminary data.</text>
</comment>
<dbReference type="Proteomes" id="UP000011988">
    <property type="component" value="Unassembled WGS sequence"/>
</dbReference>
<dbReference type="Gene3D" id="2.20.140.10">
    <property type="entry name" value="WGR domain"/>
    <property type="match status" value="1"/>
</dbReference>
<organism evidence="2 3">
    <name type="scientific">Leptospira alstonii serovar Sichuan str. 79601</name>
    <dbReference type="NCBI Taxonomy" id="1218565"/>
    <lineage>
        <taxon>Bacteria</taxon>
        <taxon>Pseudomonadati</taxon>
        <taxon>Spirochaetota</taxon>
        <taxon>Spirochaetia</taxon>
        <taxon>Leptospirales</taxon>
        <taxon>Leptospiraceae</taxon>
        <taxon>Leptospira</taxon>
    </lineage>
</organism>
<dbReference type="AlphaFoldDB" id="M6CWV8"/>
<dbReference type="InterPro" id="IPR050458">
    <property type="entry name" value="LolB"/>
</dbReference>
<dbReference type="InterPro" id="IPR008893">
    <property type="entry name" value="WGR_domain"/>
</dbReference>
<sequence length="622" mass="71008">MKHHLTYKDDKSDKFWNIEVFGESFMVTFGRTGTSGQTQTKTFGSEELCLKEAKKLHNEKLKKGYAEENTFANTKSNESEEKNDIPKANYLKKWEEIVHAKDWRNALIGDMSPLMERPEFLKLLKPIFSRATTIKIENDTLHVEFGDTIMRVSPAGPYAFGKDTIDVAFGDDGTFEKEALEGTSIADELDDLSKVKIALTDYSNWWLFHPTIKTLKKRPALCFLDHAGGDVRDCIENSADEVFFKRLAQDLAIEDIPEYEYVAKKGSVAKPPSGDPIFREFNESKIGFRTMQDMYVERKGIQCLRDQPYFISVDRIHKNMTSFSISPVPQELCKFSDLPSRSAKVPEGYFDTIGTQFFLEGKKIVMTGFEKDAKTATSQKIFSGVFNENAELGEITEVACPDLHYVGHYVFKGDYLYGIGSSHSCSVISLKDGKHDFFYKENKVVMDNAGVEMYGDIFVSLEIVDSKLYLFTSKRAFMFDISVPHRPRLLKIKKFPISDYARSVALSHLNVIAIFPKRKRGLVIWDTKTDKSYDYFENTVNVENATVYGNELWFTMVAGYNQPIILVAMDLTNPLVPVIRTQDLTLNLEWDDVGRLCISKTDILILVNGWKKGQVFRAERMF</sequence>
<gene>
    <name evidence="2" type="ORF">LEP1GSC194_3261</name>
</gene>
<evidence type="ECO:0000313" key="2">
    <source>
        <dbReference type="EMBL" id="EMJ96377.1"/>
    </source>
</evidence>
<dbReference type="CDD" id="cd07996">
    <property type="entry name" value="WGR_MMR_like"/>
    <property type="match status" value="1"/>
</dbReference>
<dbReference type="SUPFAM" id="SSF142921">
    <property type="entry name" value="WGR domain-like"/>
    <property type="match status" value="1"/>
</dbReference>
<proteinExistence type="predicted"/>
<accession>M6CWV8</accession>
<dbReference type="Pfam" id="PF05406">
    <property type="entry name" value="WGR"/>
    <property type="match status" value="1"/>
</dbReference>
<dbReference type="PANTHER" id="PTHR30634:SF13">
    <property type="entry name" value="PROTEIN YEHF"/>
    <property type="match status" value="1"/>
</dbReference>
<reference evidence="2 3" key="1">
    <citation type="submission" date="2013-01" db="EMBL/GenBank/DDBJ databases">
        <authorList>
            <person name="Harkins D.M."/>
            <person name="Durkin A.S."/>
            <person name="Brinkac L.M."/>
            <person name="Haft D.H."/>
            <person name="Selengut J.D."/>
            <person name="Sanka R."/>
            <person name="DePew J."/>
            <person name="Purushe J."/>
            <person name="Galloway R.L."/>
            <person name="Vinetz J.M."/>
            <person name="Sutton G.G."/>
            <person name="Nierman W.C."/>
            <person name="Fouts D.E."/>
        </authorList>
    </citation>
    <scope>NUCLEOTIDE SEQUENCE [LARGE SCALE GENOMIC DNA]</scope>
    <source>
        <strain evidence="2 3">79601</strain>
    </source>
</reference>
<dbReference type="EMBL" id="ANIK01000026">
    <property type="protein sequence ID" value="EMJ96377.1"/>
    <property type="molecule type" value="Genomic_DNA"/>
</dbReference>
<protein>
    <submittedName>
        <fullName evidence="2">WGR domain protein</fullName>
    </submittedName>
</protein>
<dbReference type="PANTHER" id="PTHR30634">
    <property type="entry name" value="OUTER MEMBRANE LOLAB LIPOPROTEIN INSERTION APPARATUS"/>
    <property type="match status" value="1"/>
</dbReference>
<feature type="domain" description="WGR" evidence="1">
    <location>
        <begin position="1"/>
        <end position="78"/>
    </location>
</feature>
<evidence type="ECO:0000313" key="3">
    <source>
        <dbReference type="Proteomes" id="UP000011988"/>
    </source>
</evidence>
<dbReference type="PATRIC" id="fig|1218565.3.peg.1212"/>
<dbReference type="SMART" id="SM00773">
    <property type="entry name" value="WGR"/>
    <property type="match status" value="1"/>
</dbReference>